<dbReference type="GO" id="GO:0016787">
    <property type="term" value="F:hydrolase activity"/>
    <property type="evidence" value="ECO:0007669"/>
    <property type="project" value="UniProtKB-KW"/>
</dbReference>
<evidence type="ECO:0000256" key="4">
    <source>
        <dbReference type="ARBA" id="ARBA00022833"/>
    </source>
</evidence>
<gene>
    <name evidence="6" type="ORF">Q4Q40_20695</name>
</gene>
<dbReference type="SUPFAM" id="SSF109854">
    <property type="entry name" value="DinB/YfiT-like putative metalloenzymes"/>
    <property type="match status" value="1"/>
</dbReference>
<keyword evidence="2" id="KW-0479">Metal-binding</keyword>
<keyword evidence="4" id="KW-0862">Zinc</keyword>
<dbReference type="Pfam" id="PF12867">
    <property type="entry name" value="DinB_2"/>
    <property type="match status" value="1"/>
</dbReference>
<evidence type="ECO:0000256" key="1">
    <source>
        <dbReference type="ARBA" id="ARBA00022490"/>
    </source>
</evidence>
<feature type="domain" description="DinB-like" evidence="5">
    <location>
        <begin position="42"/>
        <end position="179"/>
    </location>
</feature>
<keyword evidence="3 6" id="KW-0378">Hydrolase</keyword>
<dbReference type="EMBL" id="JAUOEL010000008">
    <property type="protein sequence ID" value="MDO5976628.1"/>
    <property type="molecule type" value="Genomic_DNA"/>
</dbReference>
<evidence type="ECO:0000259" key="5">
    <source>
        <dbReference type="Pfam" id="PF12867"/>
    </source>
</evidence>
<keyword evidence="7" id="KW-1185">Reference proteome</keyword>
<dbReference type="InterPro" id="IPR023774">
    <property type="entry name" value="Put_metal_dep_hydrolase_YfiT"/>
</dbReference>
<dbReference type="Proteomes" id="UP001176806">
    <property type="component" value="Unassembled WGS sequence"/>
</dbReference>
<dbReference type="HAMAP" id="MF_01256">
    <property type="entry name" value="YfiT_hydrol"/>
    <property type="match status" value="1"/>
</dbReference>
<dbReference type="InterPro" id="IPR024775">
    <property type="entry name" value="DinB-like"/>
</dbReference>
<evidence type="ECO:0000256" key="2">
    <source>
        <dbReference type="ARBA" id="ARBA00022723"/>
    </source>
</evidence>
<dbReference type="NCBIfam" id="NF009807">
    <property type="entry name" value="PRK13291.1"/>
    <property type="match status" value="1"/>
</dbReference>
<proteinExistence type="inferred from homology"/>
<keyword evidence="1" id="KW-0963">Cytoplasm</keyword>
<name>A0ABT8WTX6_9FLAO</name>
<evidence type="ECO:0000256" key="3">
    <source>
        <dbReference type="ARBA" id="ARBA00022801"/>
    </source>
</evidence>
<dbReference type="RefSeq" id="WP_303303934.1">
    <property type="nucleotide sequence ID" value="NZ_BAABDA010000007.1"/>
</dbReference>
<dbReference type="Gene3D" id="1.20.120.450">
    <property type="entry name" value="dinb family like domain"/>
    <property type="match status" value="1"/>
</dbReference>
<dbReference type="InterPro" id="IPR034660">
    <property type="entry name" value="DinB/YfiT-like"/>
</dbReference>
<evidence type="ECO:0000313" key="7">
    <source>
        <dbReference type="Proteomes" id="UP001176806"/>
    </source>
</evidence>
<reference evidence="6" key="1">
    <citation type="submission" date="2023-07" db="EMBL/GenBank/DDBJ databases">
        <title>Two novel species in the genus Flavivirga.</title>
        <authorList>
            <person name="Kwon K."/>
        </authorList>
    </citation>
    <scope>NUCLEOTIDE SEQUENCE</scope>
    <source>
        <strain evidence="6">KACC 14158</strain>
    </source>
</reference>
<protein>
    <submittedName>
        <fullName evidence="6">Metal-dependent hydrolase</fullName>
    </submittedName>
</protein>
<sequence length="189" mass="22315">MRIHTFVSMTEQQINELKYPIGQFDCPNNISEQHIASWISILEHFPNRLENLVKNLTDQQLDTVYRPGGWTVRQVVHHVSDSHHNSYTRFKWALTEDKPLIKAYFEGRWAELIDSKTAPIEMSINHIKAIHFKLVYLLKTLSIDDLNKCFIHPETNSEVVLSYNIGNYAWHSNHHYAHIENLLKRNNWI</sequence>
<accession>A0ABT8WTX6</accession>
<comment type="caution">
    <text evidence="6">The sequence shown here is derived from an EMBL/GenBank/DDBJ whole genome shotgun (WGS) entry which is preliminary data.</text>
</comment>
<evidence type="ECO:0000313" key="6">
    <source>
        <dbReference type="EMBL" id="MDO5976628.1"/>
    </source>
</evidence>
<organism evidence="6 7">
    <name type="scientific">Flavivirga jejuensis</name>
    <dbReference type="NCBI Taxonomy" id="870487"/>
    <lineage>
        <taxon>Bacteria</taxon>
        <taxon>Pseudomonadati</taxon>
        <taxon>Bacteroidota</taxon>
        <taxon>Flavobacteriia</taxon>
        <taxon>Flavobacteriales</taxon>
        <taxon>Flavobacteriaceae</taxon>
        <taxon>Flavivirga</taxon>
    </lineage>
</organism>